<reference evidence="1" key="1">
    <citation type="submission" date="2021-03" db="EMBL/GenBank/DDBJ databases">
        <title>Draft genome sequence of rust myrtle Austropuccinia psidii MF-1, a brazilian biotype.</title>
        <authorList>
            <person name="Quecine M.C."/>
            <person name="Pachon D.M.R."/>
            <person name="Bonatelli M.L."/>
            <person name="Correr F.H."/>
            <person name="Franceschini L.M."/>
            <person name="Leite T.F."/>
            <person name="Margarido G.R.A."/>
            <person name="Almeida C.A."/>
            <person name="Ferrarezi J.A."/>
            <person name="Labate C.A."/>
        </authorList>
    </citation>
    <scope>NUCLEOTIDE SEQUENCE</scope>
    <source>
        <strain evidence="1">MF-1</strain>
    </source>
</reference>
<name>A0A9Q3CPD7_9BASI</name>
<dbReference type="OrthoDB" id="3259198at2759"/>
<evidence type="ECO:0000313" key="1">
    <source>
        <dbReference type="EMBL" id="MBW0487954.1"/>
    </source>
</evidence>
<protein>
    <submittedName>
        <fullName evidence="1">Uncharacterized protein</fullName>
    </submittedName>
</protein>
<accession>A0A9Q3CPD7</accession>
<sequence>MQSNVYDYFEKLNPSGQWVEAKGNFCLMYKYGHCSVKLAIISRNTLNPNKHQGRCCGRFNAWASKAPGSVVPNMGAKIASEEQDSILKKLVEALVAIQVSFSVFEMPRLRQVLQ</sequence>
<dbReference type="Proteomes" id="UP000765509">
    <property type="component" value="Unassembled WGS sequence"/>
</dbReference>
<dbReference type="AlphaFoldDB" id="A0A9Q3CPD7"/>
<dbReference type="EMBL" id="AVOT02009369">
    <property type="protein sequence ID" value="MBW0487954.1"/>
    <property type="molecule type" value="Genomic_DNA"/>
</dbReference>
<comment type="caution">
    <text evidence="1">The sequence shown here is derived from an EMBL/GenBank/DDBJ whole genome shotgun (WGS) entry which is preliminary data.</text>
</comment>
<keyword evidence="2" id="KW-1185">Reference proteome</keyword>
<evidence type="ECO:0000313" key="2">
    <source>
        <dbReference type="Proteomes" id="UP000765509"/>
    </source>
</evidence>
<organism evidence="1 2">
    <name type="scientific">Austropuccinia psidii MF-1</name>
    <dbReference type="NCBI Taxonomy" id="1389203"/>
    <lineage>
        <taxon>Eukaryota</taxon>
        <taxon>Fungi</taxon>
        <taxon>Dikarya</taxon>
        <taxon>Basidiomycota</taxon>
        <taxon>Pucciniomycotina</taxon>
        <taxon>Pucciniomycetes</taxon>
        <taxon>Pucciniales</taxon>
        <taxon>Sphaerophragmiaceae</taxon>
        <taxon>Austropuccinia</taxon>
    </lineage>
</organism>
<gene>
    <name evidence="1" type="ORF">O181_027669</name>
</gene>
<proteinExistence type="predicted"/>